<name>A0AC61PLA3_9FIRM</name>
<dbReference type="EMBL" id="FWXZ01000003">
    <property type="protein sequence ID" value="SMC62726.1"/>
    <property type="molecule type" value="Genomic_DNA"/>
</dbReference>
<organism evidence="1 2">
    <name type="scientific">Aristaeella lactis</name>
    <dbReference type="NCBI Taxonomy" id="3046383"/>
    <lineage>
        <taxon>Bacteria</taxon>
        <taxon>Bacillati</taxon>
        <taxon>Bacillota</taxon>
        <taxon>Clostridia</taxon>
        <taxon>Eubacteriales</taxon>
        <taxon>Aristaeellaceae</taxon>
        <taxon>Aristaeella</taxon>
    </lineage>
</organism>
<evidence type="ECO:0000313" key="2">
    <source>
        <dbReference type="Proteomes" id="UP000192328"/>
    </source>
</evidence>
<evidence type="ECO:0000313" key="1">
    <source>
        <dbReference type="EMBL" id="SMC62726.1"/>
    </source>
</evidence>
<protein>
    <submittedName>
        <fullName evidence="1">ABC-type transport system, substrate-binding protein</fullName>
    </submittedName>
</protein>
<reference evidence="1" key="1">
    <citation type="submission" date="2017-04" db="EMBL/GenBank/DDBJ databases">
        <authorList>
            <person name="Varghese N."/>
            <person name="Submissions S."/>
        </authorList>
    </citation>
    <scope>NUCLEOTIDE SEQUENCE</scope>
    <source>
        <strain evidence="1">WTE2008</strain>
    </source>
</reference>
<gene>
    <name evidence="1" type="ORF">SAMN06297397_1640</name>
</gene>
<sequence>MKKLLAWLLTFMMVLTACSALAETAAEDPAAEETQQITYDYDEMTVAVTTPLTGNFFTNLWGNGSSDLDVRNMIHGYNLVEWNTEQGVFVPDDSVVSGVTVQAEENGDVTFIVALYRDLFYSDGTQITAWDYAFSFLLTMAPEMAELGGAVHTPEYIAGYEDYISGKAKELSGVKVLSDNMLHITIDKGYLPFFYELGLLDCVPYPISVIAPGVKVADDGKGIYLTNAEAGDEAVFTADLLKETILDETTGYRTHPSVVSGAYVLTSFEDGAAQFEINPQYKGNSKGQKPTIQKIKMVSMPSDEMVQAFREGKVTLLNKVSEWKAVAECLRMTTEDEMLASANYARTGLSFLSFNTERKPLDDLAVRQAIAYLADRNTITFNALDGYGTKGMGYFGVGQWMYLILNGSVQYPVEEPDEKADAKTREEYEKTIAKWKELSLEEIEPYDMDAGKATELLDGAGWNLNENGEAFNPETDKVRYKQTDDGLVPLQLTLAYGQGSAAGAELEGTLVQNLAAGGIDLKVEAIDGDKLLSEYYRLADTEYDMLFLATNFDVLYDPSLNFVETEDGHHVWKTSGLVDDELWQLAVDMRQTEPEDILTYCSRWLEFQKRFMDQLPALPMYSNVYFDFYPQVLHDYVINENISWPQAIIGAYLADYVPEEAEETPAP</sequence>
<comment type="caution">
    <text evidence="1">The sequence shown here is derived from an EMBL/GenBank/DDBJ whole genome shotgun (WGS) entry which is preliminary data.</text>
</comment>
<keyword evidence="2" id="KW-1185">Reference proteome</keyword>
<proteinExistence type="predicted"/>
<dbReference type="Proteomes" id="UP000192328">
    <property type="component" value="Unassembled WGS sequence"/>
</dbReference>
<accession>A0AC61PLA3</accession>